<dbReference type="FunFam" id="3.80.10.10:FF:000770">
    <property type="entry name" value="Uncharacterized protein"/>
    <property type="match status" value="1"/>
</dbReference>
<keyword evidence="4" id="KW-0325">Glycoprotein</keyword>
<dbReference type="PANTHER" id="PTHR24373:SF370">
    <property type="entry name" value="FISH-LIPS, ISOFORM E"/>
    <property type="match status" value="1"/>
</dbReference>
<keyword evidence="3" id="KW-0677">Repeat</keyword>
<evidence type="ECO:0000256" key="1">
    <source>
        <dbReference type="ARBA" id="ARBA00022614"/>
    </source>
</evidence>
<dbReference type="SMART" id="SM00365">
    <property type="entry name" value="LRR_SD22"/>
    <property type="match status" value="4"/>
</dbReference>
<dbReference type="PROSITE" id="PS51450">
    <property type="entry name" value="LRR"/>
    <property type="match status" value="2"/>
</dbReference>
<dbReference type="InterPro" id="IPR012674">
    <property type="entry name" value="Calycin"/>
</dbReference>
<evidence type="ECO:0000256" key="2">
    <source>
        <dbReference type="ARBA" id="ARBA00022729"/>
    </source>
</evidence>
<sequence length="851" mass="96380">MLAKTKRRSGLQGVSSVYLGCTGKVKTGRSGKQVRKGTEQVVQEKQDTVRWTKHTRQCGRVTVDELKEASTGPILKLTMLRHTSFPTFLLSLLLHFNPSLAYSLKNCTVEFSADVASVSVICTDRDLTAIPDDVPKNAISLDLSSNDLLKINRTDLSGLSKLIYLGIVLNSISHIDDGAFADLVELTDLDIRYNDLTNLTDHMFQGLSKLVRLSLSRNKITNISPLAFQPLVSLQKVELNLNNLHHITDIMPILQLPNLYELEAGSNMFTSFDSDDLPFNKSNLRTLQFNLNPLRKFSITRDVFPHLQSMDLSKCSSGFEWDVPDKTFLRSLTSLYLSGTEISFETYRMMLQSSESVEYLWLSYVKEWFDKGLINVACQIPALTSLDLTFNNIYVLNDTLLQPCSKITELALVDNEMTDLSENSLRPLNQLEQLKLHHNFLPRVPLAIRCLSTLEVLSLSFNDIGELGCSDFMNLTRLMQLFLGNNRISKLRGCAFRDLKNLRLLYVEGNPIFRLYDTFSVSLQNLRILNMNRNDFKGLQKGDFGTLSSLLILDLESLSDCQVDNGTFEGLDRLQTLILSPYSLRKDMFRGLPHLESLTLYLPTFTNSLSHQINNEPPFLNVPSLRKLMIINNNKWAMVISSDLLRGLKYLEQFAAEKFFTGTPHPDTFRYTPRLTSLQIISSNVSYPKADLFEPIPNLQALDLSKNRLRSLDFLTQVNLSALSWLTLRQNELTVINETVFQSLPALTYLDLYVTGCLHSCSMMNLWFGSLFLVVGLFPSSSALTPEECQPLITTLSLADPTMMYGKTNFILGYTDDEVHKSILKSTESSWMKITPSFRPNEIIMDQGFKM</sequence>
<keyword evidence="2" id="KW-0732">Signal</keyword>
<accession>A0A4Y5WS01</accession>
<dbReference type="AlphaFoldDB" id="A0A4Y5WS01"/>
<reference evidence="5" key="1">
    <citation type="submission" date="2018-12" db="EMBL/GenBank/DDBJ databases">
        <title>Genome-wide identification and characterization of Toll-like receptor gene family in spotted sea bass (Lateolabrax maculatus) and their involvement in host immune response to Vibrio harveyi infection.</title>
        <authorList>
            <person name="Fan H."/>
            <person name="Wen H."/>
            <person name="Wang L."/>
            <person name="Li Y."/>
        </authorList>
    </citation>
    <scope>NUCLEOTIDE SEQUENCE</scope>
</reference>
<gene>
    <name evidence="5" type="primary">tlr13-2</name>
</gene>
<dbReference type="InterPro" id="IPR003591">
    <property type="entry name" value="Leu-rich_rpt_typical-subtyp"/>
</dbReference>
<protein>
    <submittedName>
        <fullName evidence="5">Toll-like receptor 13-2</fullName>
    </submittedName>
</protein>
<dbReference type="Gene3D" id="2.40.128.20">
    <property type="match status" value="1"/>
</dbReference>
<name>A0A4Y5WS01_LATMC</name>
<evidence type="ECO:0000256" key="4">
    <source>
        <dbReference type="ARBA" id="ARBA00023180"/>
    </source>
</evidence>
<dbReference type="Gene3D" id="3.80.10.10">
    <property type="entry name" value="Ribonuclease Inhibitor"/>
    <property type="match status" value="3"/>
</dbReference>
<dbReference type="InterPro" id="IPR032675">
    <property type="entry name" value="LRR_dom_sf"/>
</dbReference>
<dbReference type="InterPro" id="IPR050328">
    <property type="entry name" value="Dev_Immune_Receptor"/>
</dbReference>
<keyword evidence="1" id="KW-0433">Leucine-rich repeat</keyword>
<dbReference type="SMART" id="SM00369">
    <property type="entry name" value="LRR_TYP"/>
    <property type="match status" value="12"/>
</dbReference>
<evidence type="ECO:0000313" key="5">
    <source>
        <dbReference type="EMBL" id="QDE10499.1"/>
    </source>
</evidence>
<evidence type="ECO:0000256" key="3">
    <source>
        <dbReference type="ARBA" id="ARBA00022737"/>
    </source>
</evidence>
<dbReference type="SUPFAM" id="SSF52058">
    <property type="entry name" value="L domain-like"/>
    <property type="match status" value="2"/>
</dbReference>
<dbReference type="InterPro" id="IPR001611">
    <property type="entry name" value="Leu-rich_rpt"/>
</dbReference>
<dbReference type="PANTHER" id="PTHR24373">
    <property type="entry name" value="SLIT RELATED LEUCINE-RICH REPEAT NEURONAL PROTEIN"/>
    <property type="match status" value="1"/>
</dbReference>
<dbReference type="EMBL" id="MK273055">
    <property type="protein sequence ID" value="QDE10499.1"/>
    <property type="molecule type" value="mRNA"/>
</dbReference>
<keyword evidence="5" id="KW-0675">Receptor</keyword>
<organism evidence="5">
    <name type="scientific">Lateolabrax maculatus</name>
    <name type="common">Spotted sea bass</name>
    <dbReference type="NCBI Taxonomy" id="315492"/>
    <lineage>
        <taxon>Eukaryota</taxon>
        <taxon>Metazoa</taxon>
        <taxon>Chordata</taxon>
        <taxon>Craniata</taxon>
        <taxon>Vertebrata</taxon>
        <taxon>Euteleostomi</taxon>
        <taxon>Actinopterygii</taxon>
        <taxon>Neopterygii</taxon>
        <taxon>Teleostei</taxon>
        <taxon>Neoteleostei</taxon>
        <taxon>Acanthomorphata</taxon>
        <taxon>Eupercaria</taxon>
        <taxon>Acropomatiformes</taxon>
        <taxon>Lateolabracidae</taxon>
        <taxon>Lateolabrax</taxon>
    </lineage>
</organism>
<proteinExistence type="evidence at transcript level"/>
<dbReference type="Pfam" id="PF13855">
    <property type="entry name" value="LRR_8"/>
    <property type="match status" value="4"/>
</dbReference>